<evidence type="ECO:0000313" key="1">
    <source>
        <dbReference type="EMBL" id="SDM56680.1"/>
    </source>
</evidence>
<gene>
    <name evidence="1" type="ORF">SAMN04488568_11454</name>
</gene>
<dbReference type="AlphaFoldDB" id="A0A1G9U9R0"/>
<evidence type="ECO:0000313" key="2">
    <source>
        <dbReference type="Proteomes" id="UP000199759"/>
    </source>
</evidence>
<organism evidence="1 2">
    <name type="scientific">Maricaulis salignorans</name>
    <dbReference type="NCBI Taxonomy" id="144026"/>
    <lineage>
        <taxon>Bacteria</taxon>
        <taxon>Pseudomonadati</taxon>
        <taxon>Pseudomonadota</taxon>
        <taxon>Alphaproteobacteria</taxon>
        <taxon>Maricaulales</taxon>
        <taxon>Maricaulaceae</taxon>
        <taxon>Maricaulis</taxon>
    </lineage>
</organism>
<accession>A0A1G9U9R0</accession>
<name>A0A1G9U9R0_9PROT</name>
<protein>
    <submittedName>
        <fullName evidence="1">Uncharacterized protein</fullName>
    </submittedName>
</protein>
<keyword evidence="2" id="KW-1185">Reference proteome</keyword>
<dbReference type="OrthoDB" id="9781481at2"/>
<dbReference type="Proteomes" id="UP000199759">
    <property type="component" value="Unassembled WGS sequence"/>
</dbReference>
<sequence length="273" mass="30214">MKTAKMKTVKEGKLGRYTLRIVDTAGKLQGVAFKGATHRTAIMDGDEIDELWERLSVEVGMQAAEYVGYDGAISRFRQIFPAGFADPRYLTKERDYKIAAISKLAEAAPLDEAFAGMANPEAVLKACQTNLLFRSESIALRAILLHKLGGEFVQAAARMAMGEIKDGLAEMTRIAEAVDRKSWPLVTYLPFLWQPDGHMFLKPTVAKGFAERVGHRFAHDYSSDIRAETYEGLLDLTKETRSAIASLKPADNVDVQSFIWAVAKYTEADAADE</sequence>
<dbReference type="EMBL" id="FNHG01000014">
    <property type="protein sequence ID" value="SDM56680.1"/>
    <property type="molecule type" value="Genomic_DNA"/>
</dbReference>
<reference evidence="1 2" key="1">
    <citation type="submission" date="2016-10" db="EMBL/GenBank/DDBJ databases">
        <authorList>
            <person name="de Groot N.N."/>
        </authorList>
    </citation>
    <scope>NUCLEOTIDE SEQUENCE [LARGE SCALE GENOMIC DNA]</scope>
    <source>
        <strain evidence="1 2">DSM 16077</strain>
    </source>
</reference>
<dbReference type="STRING" id="144026.SAMN04488568_11454"/>
<dbReference type="RefSeq" id="WP_091770789.1">
    <property type="nucleotide sequence ID" value="NZ_FNHG01000014.1"/>
</dbReference>
<proteinExistence type="predicted"/>